<comment type="caution">
    <text evidence="2">The sequence shown here is derived from an EMBL/GenBank/DDBJ whole genome shotgun (WGS) entry which is preliminary data.</text>
</comment>
<reference evidence="2 3" key="1">
    <citation type="journal article" date="2020" name="Nat. Food">
        <title>A phased Vanilla planifolia genome enables genetic improvement of flavour and production.</title>
        <authorList>
            <person name="Hasing T."/>
            <person name="Tang H."/>
            <person name="Brym M."/>
            <person name="Khazi F."/>
            <person name="Huang T."/>
            <person name="Chambers A.H."/>
        </authorList>
    </citation>
    <scope>NUCLEOTIDE SEQUENCE [LARGE SCALE GENOMIC DNA]</scope>
    <source>
        <tissue evidence="2">Leaf</tissue>
    </source>
</reference>
<dbReference type="Proteomes" id="UP000639772">
    <property type="component" value="Chromosome 9"/>
</dbReference>
<name>A0A835UPH8_VANPL</name>
<dbReference type="EMBL" id="JADCNM010000009">
    <property type="protein sequence ID" value="KAG0469222.1"/>
    <property type="molecule type" value="Genomic_DNA"/>
</dbReference>
<evidence type="ECO:0000313" key="3">
    <source>
        <dbReference type="Proteomes" id="UP000639772"/>
    </source>
</evidence>
<proteinExistence type="predicted"/>
<evidence type="ECO:0000313" key="2">
    <source>
        <dbReference type="EMBL" id="KAG0469222.1"/>
    </source>
</evidence>
<accession>A0A835UPH8</accession>
<feature type="compositionally biased region" description="Basic and acidic residues" evidence="1">
    <location>
        <begin position="64"/>
        <end position="74"/>
    </location>
</feature>
<organism evidence="2 3">
    <name type="scientific">Vanilla planifolia</name>
    <name type="common">Vanilla</name>
    <dbReference type="NCBI Taxonomy" id="51239"/>
    <lineage>
        <taxon>Eukaryota</taxon>
        <taxon>Viridiplantae</taxon>
        <taxon>Streptophyta</taxon>
        <taxon>Embryophyta</taxon>
        <taxon>Tracheophyta</taxon>
        <taxon>Spermatophyta</taxon>
        <taxon>Magnoliopsida</taxon>
        <taxon>Liliopsida</taxon>
        <taxon>Asparagales</taxon>
        <taxon>Orchidaceae</taxon>
        <taxon>Vanilloideae</taxon>
        <taxon>Vanilleae</taxon>
        <taxon>Vanilla</taxon>
    </lineage>
</organism>
<feature type="region of interest" description="Disordered" evidence="1">
    <location>
        <begin position="1"/>
        <end position="74"/>
    </location>
</feature>
<sequence>MLAGSSAEACGNRGKGSSADELCGCRVNRGSRWRTRISRASQRNEPESEDADSGPNTGVEDTNDDVRRRKNGREERWWEALGRAGCGL</sequence>
<evidence type="ECO:0000256" key="1">
    <source>
        <dbReference type="SAM" id="MobiDB-lite"/>
    </source>
</evidence>
<dbReference type="AlphaFoldDB" id="A0A835UPH8"/>
<protein>
    <submittedName>
        <fullName evidence="2">Uncharacterized protein</fullName>
    </submittedName>
</protein>
<gene>
    <name evidence="2" type="ORF">HPP92_018550</name>
</gene>